<keyword evidence="5" id="KW-0547">Nucleotide-binding</keyword>
<comment type="catalytic activity">
    <reaction evidence="1">
        <text>Endonucleolytic cleavage of DNA to give random double-stranded fragments with terminal 5'-phosphates, ATP is simultaneously hydrolyzed.</text>
        <dbReference type="EC" id="3.1.21.3"/>
    </reaction>
</comment>
<dbReference type="CDD" id="cd18800">
    <property type="entry name" value="SF2_C_EcoR124I-like"/>
    <property type="match status" value="1"/>
</dbReference>
<protein>
    <recommendedName>
        <fullName evidence="3">type I site-specific deoxyribonuclease</fullName>
        <ecNumber evidence="3">3.1.21.3</ecNumber>
    </recommendedName>
</protein>
<dbReference type="InterPro" id="IPR051268">
    <property type="entry name" value="Type-I_R_enzyme_R_subunit"/>
</dbReference>
<evidence type="ECO:0000256" key="11">
    <source>
        <dbReference type="SAM" id="MobiDB-lite"/>
    </source>
</evidence>
<name>A0A5J4LJY9_9ACTN</name>
<evidence type="ECO:0000256" key="4">
    <source>
        <dbReference type="ARBA" id="ARBA00022722"/>
    </source>
</evidence>
<accession>A0A5J4LJY9</accession>
<evidence type="ECO:0000313" key="14">
    <source>
        <dbReference type="Proteomes" id="UP000325598"/>
    </source>
</evidence>
<dbReference type="SMART" id="SM00487">
    <property type="entry name" value="DEXDc"/>
    <property type="match status" value="1"/>
</dbReference>
<dbReference type="InterPro" id="IPR055180">
    <property type="entry name" value="HsdR_RecA-like_helicase_dom_2"/>
</dbReference>
<evidence type="ECO:0000259" key="12">
    <source>
        <dbReference type="SMART" id="SM00487"/>
    </source>
</evidence>
<dbReference type="Pfam" id="PF18766">
    <property type="entry name" value="SWI2_SNF2"/>
    <property type="match status" value="1"/>
</dbReference>
<dbReference type="InterPro" id="IPR027417">
    <property type="entry name" value="P-loop_NTPase"/>
</dbReference>
<evidence type="ECO:0000313" key="13">
    <source>
        <dbReference type="EMBL" id="GES31840.1"/>
    </source>
</evidence>
<dbReference type="SUPFAM" id="SSF52540">
    <property type="entry name" value="P-loop containing nucleoside triphosphate hydrolases"/>
    <property type="match status" value="1"/>
</dbReference>
<evidence type="ECO:0000256" key="9">
    <source>
        <dbReference type="ARBA" id="ARBA00022840"/>
    </source>
</evidence>
<evidence type="ECO:0000256" key="7">
    <source>
        <dbReference type="ARBA" id="ARBA00022759"/>
    </source>
</evidence>
<keyword evidence="9" id="KW-0067">ATP-binding</keyword>
<evidence type="ECO:0000256" key="8">
    <source>
        <dbReference type="ARBA" id="ARBA00022801"/>
    </source>
</evidence>
<dbReference type="PANTHER" id="PTHR30195">
    <property type="entry name" value="TYPE I SITE-SPECIFIC DEOXYRIBONUCLEASE PROTEIN SUBUNIT M AND R"/>
    <property type="match status" value="1"/>
</dbReference>
<evidence type="ECO:0000256" key="1">
    <source>
        <dbReference type="ARBA" id="ARBA00000851"/>
    </source>
</evidence>
<keyword evidence="7" id="KW-0255">Endonuclease</keyword>
<dbReference type="GeneID" id="96752961"/>
<keyword evidence="8" id="KW-0378">Hydrolase</keyword>
<feature type="domain" description="Helicase ATP-binding" evidence="12">
    <location>
        <begin position="337"/>
        <end position="619"/>
    </location>
</feature>
<dbReference type="Gene3D" id="3.90.1570.50">
    <property type="match status" value="1"/>
</dbReference>
<dbReference type="Pfam" id="PF22679">
    <property type="entry name" value="T1R_D3-like"/>
    <property type="match status" value="1"/>
</dbReference>
<proteinExistence type="inferred from homology"/>
<dbReference type="Pfam" id="PF04313">
    <property type="entry name" value="HSDR_N"/>
    <property type="match status" value="1"/>
</dbReference>
<keyword evidence="6" id="KW-0680">Restriction system</keyword>
<evidence type="ECO:0000256" key="3">
    <source>
        <dbReference type="ARBA" id="ARBA00012654"/>
    </source>
</evidence>
<gene>
    <name evidence="13" type="ORF">San01_43270</name>
</gene>
<dbReference type="Proteomes" id="UP000325598">
    <property type="component" value="Unassembled WGS sequence"/>
</dbReference>
<comment type="caution">
    <text evidence="13">The sequence shown here is derived from an EMBL/GenBank/DDBJ whole genome shotgun (WGS) entry which is preliminary data.</text>
</comment>
<dbReference type="InterPro" id="IPR014001">
    <property type="entry name" value="Helicase_ATP-bd"/>
</dbReference>
<evidence type="ECO:0000256" key="10">
    <source>
        <dbReference type="ARBA" id="ARBA00023125"/>
    </source>
</evidence>
<dbReference type="InterPro" id="IPR040980">
    <property type="entry name" value="SWI2_SNF2"/>
</dbReference>
<keyword evidence="14" id="KW-1185">Reference proteome</keyword>
<dbReference type="GO" id="GO:0005524">
    <property type="term" value="F:ATP binding"/>
    <property type="evidence" value="ECO:0007669"/>
    <property type="project" value="UniProtKB-KW"/>
</dbReference>
<dbReference type="Gene3D" id="3.40.50.300">
    <property type="entry name" value="P-loop containing nucleotide triphosphate hydrolases"/>
    <property type="match status" value="3"/>
</dbReference>
<dbReference type="EMBL" id="BLAG01000011">
    <property type="protein sequence ID" value="GES31840.1"/>
    <property type="molecule type" value="Genomic_DNA"/>
</dbReference>
<dbReference type="InterPro" id="IPR007409">
    <property type="entry name" value="Restrct_endonuc_type1_HsdR_N"/>
</dbReference>
<dbReference type="GO" id="GO:0003677">
    <property type="term" value="F:DNA binding"/>
    <property type="evidence" value="ECO:0007669"/>
    <property type="project" value="UniProtKB-KW"/>
</dbReference>
<evidence type="ECO:0000256" key="6">
    <source>
        <dbReference type="ARBA" id="ARBA00022747"/>
    </source>
</evidence>
<keyword evidence="10" id="KW-0238">DNA-binding</keyword>
<dbReference type="PANTHER" id="PTHR30195:SF15">
    <property type="entry name" value="TYPE I RESTRICTION ENZYME HINDI ENDONUCLEASE SUBUNIT"/>
    <property type="match status" value="1"/>
</dbReference>
<organism evidence="13 14">
    <name type="scientific">Streptomyces angustmyceticus</name>
    <dbReference type="NCBI Taxonomy" id="285578"/>
    <lineage>
        <taxon>Bacteria</taxon>
        <taxon>Bacillati</taxon>
        <taxon>Actinomycetota</taxon>
        <taxon>Actinomycetes</taxon>
        <taxon>Kitasatosporales</taxon>
        <taxon>Streptomycetaceae</taxon>
        <taxon>Streptomyces</taxon>
    </lineage>
</organism>
<comment type="similarity">
    <text evidence="2">Belongs to the HsdR family.</text>
</comment>
<dbReference type="GO" id="GO:0009035">
    <property type="term" value="F:type I site-specific deoxyribonuclease activity"/>
    <property type="evidence" value="ECO:0007669"/>
    <property type="project" value="UniProtKB-EC"/>
</dbReference>
<dbReference type="CDD" id="cd22332">
    <property type="entry name" value="HsdR_N"/>
    <property type="match status" value="1"/>
</dbReference>
<feature type="region of interest" description="Disordered" evidence="11">
    <location>
        <begin position="469"/>
        <end position="506"/>
    </location>
</feature>
<evidence type="ECO:0000256" key="2">
    <source>
        <dbReference type="ARBA" id="ARBA00008598"/>
    </source>
</evidence>
<dbReference type="AlphaFoldDB" id="A0A5J4LJY9"/>
<reference evidence="13 14" key="1">
    <citation type="submission" date="2019-10" db="EMBL/GenBank/DDBJ databases">
        <title>Whole genome shotgun sequence of Streptomyces angustmyceticus NBRC 3934.</title>
        <authorList>
            <person name="Hosoyama A."/>
            <person name="Ichikawa N."/>
            <person name="Kimura A."/>
            <person name="Kitahashi Y."/>
            <person name="Komaki H."/>
            <person name="Uohara A."/>
        </authorList>
    </citation>
    <scope>NUCLEOTIDE SEQUENCE [LARGE SCALE GENOMIC DNA]</scope>
    <source>
        <strain evidence="13 14">NBRC 3934</strain>
    </source>
</reference>
<evidence type="ECO:0000256" key="5">
    <source>
        <dbReference type="ARBA" id="ARBA00022741"/>
    </source>
</evidence>
<dbReference type="GO" id="GO:0009307">
    <property type="term" value="P:DNA restriction-modification system"/>
    <property type="evidence" value="ECO:0007669"/>
    <property type="project" value="UniProtKB-KW"/>
</dbReference>
<sequence>MAVRGTVERDEAELPLLTHLKKMGWRHIPGPDLQSAEQRAYGDIFLAERTMSAVRRTNRLPGAAHGWMSQTDALRSLDRLKQAARNVVTRTLEEANEEVTTLLLHGVLEKGPDERDVKVQFADWGTEALEGSREEALARNDFLVVDQLCVRDADGKDVFLDLVLFVNGIPVVVIECKSPDRQDPLGEAIRDLRGYTGRPLDDGIRERGSIPRGAPEFFAPVQLLVAADGKNAVLGTISSEEEHYALWRSTEPDYEKLDVLREELRGWKLLGPEEQPTLQHQLTAMVLKPQNLLNIIRHYVFEMPLKSRKGAKGSKGAGARPVGKAGAGISAQKAKTAKVVCRHQQYRATEKIVRKLRTGRSLLDPGAERDERGGVIWHTQGAGKSFTMKFLARRLHMSRDPELNQITLVAITDRRDLQRQLKKSVALSGSEVRQATSRADLEGMLRRAGKHGGRAVIFATIQKFLGDLPGIPRETEGADGVGAEASDEPERSPGTAAGAADGEEQSLTAKFERARDRIDAGASPEEVADPSPDEKTLKDAARIFPECSDSVKVLVLVDEAHRSHTSVLHACLRKALPNAARVGFTGTPLMQGRLSDTGRIFGLEPSREPGGKPAFLDTYRMDEAEKDKVIVPVRYEGRATSAEVREKQKLDECFADLIEPLDEAERQRIRDAYGTPSGRDVAESAPLIRSKAYNMLAHYVTGPLTGGFKAQLAVVSRRAAVWYRHALRDARAQLLAEVQEFDGSGRREALRGRAPESYTEEEMRLLRAWQYQAVLRRMDFVPVISAGSERKAGTWREWTDETCQRDHIERFLQPFPELPPDNPWMVTHVPEPDPVIAGRVASMNPWSELPPHNGAEDGEPPIAFLIVKSMLLTGFDAPIEQALYLDRPIQDAELLQAIARVNRPAPEKKEGLVVDYYGVLNNLGTTLAAYRNDPPVVASLRDLAEEARNMGHAAEEVAGFFAGAGIDKEDLGMRGGLSRAVLALHDPARRADFDRRLGTFLDAVDRVLPHEKALEHLADVRRWSVLQMRVRRHYRDAPGGGFSMRGYGRKVRALIADHLEVQKIEQVIAPVSILAPDFDEIVDRLPVREAAAEQVQALRYHLEERIERDQEGSTVYRQLSEELERVLQEFEGRWEDIRREVGPLVERARRAEEADPEAAGLSAMEQRLYVLLKEKLEQDSRFDDPTQDLLRRLVVEVKDVIVGYVTRASFAAEAAHVTELDAHIWQCLRTSGLRPSSGNRSALGELSERLAAFGAEKHADFRAEGRRQ</sequence>
<keyword evidence="4" id="KW-0540">Nuclease</keyword>
<dbReference type="RefSeq" id="WP_158101121.1">
    <property type="nucleotide sequence ID" value="NZ_BLAG01000011.1"/>
</dbReference>
<dbReference type="EC" id="3.1.21.3" evidence="3"/>